<gene>
    <name evidence="2" type="ORF">RSOL_488390</name>
</gene>
<feature type="region of interest" description="Disordered" evidence="1">
    <location>
        <begin position="198"/>
        <end position="288"/>
    </location>
</feature>
<protein>
    <submittedName>
        <fullName evidence="2">Uncharacterized protein</fullName>
    </submittedName>
</protein>
<feature type="compositionally biased region" description="Acidic residues" evidence="1">
    <location>
        <begin position="274"/>
        <end position="288"/>
    </location>
</feature>
<sequence length="288" mass="31729">MRSFAANEVHVIKNGRRRAEGDGAPVVDVLSQGMRQIVHGTKGPIAEFNRNLEQIQKRHDLKPVTEMARDWRASLGAGDGSTEPGEHLPDGLNHLNQPTTSHAAPSSSESQAKPEGDNTRSEVLQEDLDIDMTMEYDEFNYELPSDIDSLFDYHPPSEADYEAELENADLGYWDEEDDLLVAGLEAFEAAIELEDGGLANHLGSSPSPYAVVSDEDEDVEDLTEQIQNQVGSADSDDLDDADEDGWSYSMMSRRKSAQGASSGSARKRRKIVSEDENEYDDDVIVLSP</sequence>
<feature type="compositionally biased region" description="Acidic residues" evidence="1">
    <location>
        <begin position="234"/>
        <end position="245"/>
    </location>
</feature>
<dbReference type="OrthoDB" id="2496395at2759"/>
<feature type="non-terminal residue" evidence="2">
    <location>
        <position position="288"/>
    </location>
</feature>
<evidence type="ECO:0000313" key="2">
    <source>
        <dbReference type="EMBL" id="EUC63284.1"/>
    </source>
</evidence>
<evidence type="ECO:0000256" key="1">
    <source>
        <dbReference type="SAM" id="MobiDB-lite"/>
    </source>
</evidence>
<organism evidence="2 3">
    <name type="scientific">Rhizoctonia solani AG-3 Rhs1AP</name>
    <dbReference type="NCBI Taxonomy" id="1086054"/>
    <lineage>
        <taxon>Eukaryota</taxon>
        <taxon>Fungi</taxon>
        <taxon>Dikarya</taxon>
        <taxon>Basidiomycota</taxon>
        <taxon>Agaricomycotina</taxon>
        <taxon>Agaricomycetes</taxon>
        <taxon>Cantharellales</taxon>
        <taxon>Ceratobasidiaceae</taxon>
        <taxon>Rhizoctonia</taxon>
    </lineage>
</organism>
<feature type="compositionally biased region" description="Acidic residues" evidence="1">
    <location>
        <begin position="213"/>
        <end position="223"/>
    </location>
</feature>
<accession>X8JI05</accession>
<dbReference type="EMBL" id="JATN01000316">
    <property type="protein sequence ID" value="EUC63284.1"/>
    <property type="molecule type" value="Genomic_DNA"/>
</dbReference>
<reference evidence="3" key="1">
    <citation type="journal article" date="2014" name="Genome Announc.">
        <title>Draft genome sequence of the plant-pathogenic soil fungus Rhizoctonia solani anastomosis group 3 strain Rhs1AP.</title>
        <authorList>
            <person name="Cubeta M.A."/>
            <person name="Thomas E."/>
            <person name="Dean R.A."/>
            <person name="Jabaji S."/>
            <person name="Neate S.M."/>
            <person name="Tavantzis S."/>
            <person name="Toda T."/>
            <person name="Vilgalys R."/>
            <person name="Bharathan N."/>
            <person name="Fedorova-Abrams N."/>
            <person name="Pakala S.B."/>
            <person name="Pakala S.M."/>
            <person name="Zafar N."/>
            <person name="Joardar V."/>
            <person name="Losada L."/>
            <person name="Nierman W.C."/>
        </authorList>
    </citation>
    <scope>NUCLEOTIDE SEQUENCE [LARGE SCALE GENOMIC DNA]</scope>
    <source>
        <strain evidence="3">AG-3</strain>
    </source>
</reference>
<dbReference type="AlphaFoldDB" id="X8JI05"/>
<comment type="caution">
    <text evidence="2">The sequence shown here is derived from an EMBL/GenBank/DDBJ whole genome shotgun (WGS) entry which is preliminary data.</text>
</comment>
<name>X8JI05_9AGAM</name>
<evidence type="ECO:0000313" key="3">
    <source>
        <dbReference type="Proteomes" id="UP000030108"/>
    </source>
</evidence>
<feature type="compositionally biased region" description="Polar residues" evidence="1">
    <location>
        <begin position="94"/>
        <end position="111"/>
    </location>
</feature>
<feature type="region of interest" description="Disordered" evidence="1">
    <location>
        <begin position="74"/>
        <end position="121"/>
    </location>
</feature>
<dbReference type="Proteomes" id="UP000030108">
    <property type="component" value="Unassembled WGS sequence"/>
</dbReference>
<proteinExistence type="predicted"/>